<dbReference type="EMBL" id="MT143928">
    <property type="protein sequence ID" value="QJH92884.1"/>
    <property type="molecule type" value="Genomic_DNA"/>
</dbReference>
<protein>
    <submittedName>
        <fullName evidence="1">Uncharacterized protein</fullName>
    </submittedName>
</protein>
<name>A0A6M3X557_9ZZZZ</name>
<dbReference type="AlphaFoldDB" id="A0A6M3X557"/>
<gene>
    <name evidence="1" type="ORF">MM171A02284_0007</name>
</gene>
<proteinExistence type="predicted"/>
<evidence type="ECO:0000313" key="1">
    <source>
        <dbReference type="EMBL" id="QJH92884.1"/>
    </source>
</evidence>
<accession>A0A6M3X557</accession>
<organism evidence="1">
    <name type="scientific">viral metagenome</name>
    <dbReference type="NCBI Taxonomy" id="1070528"/>
    <lineage>
        <taxon>unclassified sequences</taxon>
        <taxon>metagenomes</taxon>
        <taxon>organismal metagenomes</taxon>
    </lineage>
</organism>
<sequence>MLDAEDYQKLAATIKTLSYFDGEDKVIRTDNVVALLCDFFEESNDPRFYEKMFREACGCDDAHKTRNRFGSIGFKVENLVAFKKEEELR</sequence>
<reference evidence="1" key="1">
    <citation type="submission" date="2020-03" db="EMBL/GenBank/DDBJ databases">
        <title>The deep terrestrial virosphere.</title>
        <authorList>
            <person name="Holmfeldt K."/>
            <person name="Nilsson E."/>
            <person name="Simone D."/>
            <person name="Lopez-Fernandez M."/>
            <person name="Wu X."/>
            <person name="de Brujin I."/>
            <person name="Lundin D."/>
            <person name="Andersson A."/>
            <person name="Bertilsson S."/>
            <person name="Dopson M."/>
        </authorList>
    </citation>
    <scope>NUCLEOTIDE SEQUENCE</scope>
    <source>
        <strain evidence="1">MM171A02284</strain>
    </source>
</reference>